<dbReference type="EMBL" id="UYRT01083874">
    <property type="protein sequence ID" value="VDN28062.1"/>
    <property type="molecule type" value="Genomic_DNA"/>
</dbReference>
<evidence type="ECO:0000313" key="3">
    <source>
        <dbReference type="Proteomes" id="UP000271098"/>
    </source>
</evidence>
<reference evidence="2 3" key="2">
    <citation type="submission" date="2018-11" db="EMBL/GenBank/DDBJ databases">
        <authorList>
            <consortium name="Pathogen Informatics"/>
        </authorList>
    </citation>
    <scope>NUCLEOTIDE SEQUENCE [LARGE SCALE GENOMIC DNA]</scope>
</reference>
<evidence type="ECO:0000256" key="1">
    <source>
        <dbReference type="SAM" id="MobiDB-lite"/>
    </source>
</evidence>
<dbReference type="AlphaFoldDB" id="A0A183E6D6"/>
<dbReference type="WBParaSite" id="GPUH_0001654901-mRNA-1">
    <property type="protein sequence ID" value="GPUH_0001654901-mRNA-1"/>
    <property type="gene ID" value="GPUH_0001654901"/>
</dbReference>
<accession>A0A183E6D6</accession>
<gene>
    <name evidence="2" type="ORF">GPUH_LOCUS16527</name>
</gene>
<name>A0A183E6D6_9BILA</name>
<organism evidence="4">
    <name type="scientific">Gongylonema pulchrum</name>
    <dbReference type="NCBI Taxonomy" id="637853"/>
    <lineage>
        <taxon>Eukaryota</taxon>
        <taxon>Metazoa</taxon>
        <taxon>Ecdysozoa</taxon>
        <taxon>Nematoda</taxon>
        <taxon>Chromadorea</taxon>
        <taxon>Rhabditida</taxon>
        <taxon>Spirurina</taxon>
        <taxon>Spiruromorpha</taxon>
        <taxon>Spiruroidea</taxon>
        <taxon>Gongylonematidae</taxon>
        <taxon>Gongylonema</taxon>
    </lineage>
</organism>
<evidence type="ECO:0000313" key="4">
    <source>
        <dbReference type="WBParaSite" id="GPUH_0001654901-mRNA-1"/>
    </source>
</evidence>
<protein>
    <submittedName>
        <fullName evidence="4">Cauli_VI domain-containing protein</fullName>
    </submittedName>
</protein>
<keyword evidence="3" id="KW-1185">Reference proteome</keyword>
<reference evidence="4" key="1">
    <citation type="submission" date="2016-06" db="UniProtKB">
        <authorList>
            <consortium name="WormBaseParasite"/>
        </authorList>
    </citation>
    <scope>IDENTIFICATION</scope>
</reference>
<evidence type="ECO:0000313" key="2">
    <source>
        <dbReference type="EMBL" id="VDN28062.1"/>
    </source>
</evidence>
<dbReference type="Proteomes" id="UP000271098">
    <property type="component" value="Unassembled WGS sequence"/>
</dbReference>
<proteinExistence type="predicted"/>
<sequence>MATFYLAHFVTFVIIPEMKGFFHRLPGARFKRFRNAEDAKQYAEKGDQFSNSKEPAAGSPSLAEPSVSYPAVSRIMLNRLKKSIEKKVCFKISSTVK</sequence>
<feature type="region of interest" description="Disordered" evidence="1">
    <location>
        <begin position="41"/>
        <end position="65"/>
    </location>
</feature>